<organism evidence="2 3">
    <name type="scientific">Dryococelus australis</name>
    <dbReference type="NCBI Taxonomy" id="614101"/>
    <lineage>
        <taxon>Eukaryota</taxon>
        <taxon>Metazoa</taxon>
        <taxon>Ecdysozoa</taxon>
        <taxon>Arthropoda</taxon>
        <taxon>Hexapoda</taxon>
        <taxon>Insecta</taxon>
        <taxon>Pterygota</taxon>
        <taxon>Neoptera</taxon>
        <taxon>Polyneoptera</taxon>
        <taxon>Phasmatodea</taxon>
        <taxon>Verophasmatodea</taxon>
        <taxon>Anareolatae</taxon>
        <taxon>Phasmatidae</taxon>
        <taxon>Eurycanthinae</taxon>
        <taxon>Dryococelus</taxon>
    </lineage>
</organism>
<evidence type="ECO:0000313" key="3">
    <source>
        <dbReference type="Proteomes" id="UP001159363"/>
    </source>
</evidence>
<gene>
    <name evidence="2" type="ORF">PR048_024514</name>
</gene>
<comment type="caution">
    <text evidence="2">The sequence shown here is derived from an EMBL/GenBank/DDBJ whole genome shotgun (WGS) entry which is preliminary data.</text>
</comment>
<sequence length="503" mass="55385">MRNSPVVSLLASHLGEPGSIPGGITPGFSHVKIVPNDAVGRWVYSGISRFPHPYIPALLHTHLASPSSALKTTIPAEFESRVLIVVLAALLVAWTTCCGRGYEVWGYPGVLGYPDYLGGLSGGYGYPGLIGEDLEVQLLLPPLQLLVIMGSTIISIDDIVDFMEGIMDFTEGMVDLMVDIMDFMEGMAVCKEDSVTQVNLGAADIQDTSVGFTEDIVTQGFLEAGDIQDTWLESTKAMRRLVLHLRLVVRLHLHRHHLRLLRHLRNLKRLLSRCIRRRHNEYVAAGHDKLLSTTTDCSKEHVEHSVARGHDHVVVSLLASHQGESGSFPGAVSPRFSHVGIMPGDTAGRRVFLGISRPHALAFRRRTILTSLHPLSTLKTSMLRASQISSLFLCRQLGADYQVKKLHCFERITAYDQKYASAERPASPGLQTLNQGTSVTAMTPCERQLQKFPSPTSKRGRKKKLNNATDIGQRKTGSEVFCDRDSGPRDMEMGMSGHRLTPS</sequence>
<feature type="compositionally biased region" description="Basic and acidic residues" evidence="1">
    <location>
        <begin position="472"/>
        <end position="492"/>
    </location>
</feature>
<evidence type="ECO:0000256" key="1">
    <source>
        <dbReference type="SAM" id="MobiDB-lite"/>
    </source>
</evidence>
<feature type="region of interest" description="Disordered" evidence="1">
    <location>
        <begin position="447"/>
        <end position="503"/>
    </location>
</feature>
<accession>A0ABQ9GNW1</accession>
<dbReference type="Proteomes" id="UP001159363">
    <property type="component" value="Chromosome 9"/>
</dbReference>
<reference evidence="2 3" key="1">
    <citation type="submission" date="2023-02" db="EMBL/GenBank/DDBJ databases">
        <title>LHISI_Scaffold_Assembly.</title>
        <authorList>
            <person name="Stuart O.P."/>
            <person name="Cleave R."/>
            <person name="Magrath M.J.L."/>
            <person name="Mikheyev A.S."/>
        </authorList>
    </citation>
    <scope>NUCLEOTIDE SEQUENCE [LARGE SCALE GENOMIC DNA]</scope>
    <source>
        <strain evidence="2">Daus_M_001</strain>
        <tissue evidence="2">Leg muscle</tissue>
    </source>
</reference>
<proteinExistence type="predicted"/>
<evidence type="ECO:0000313" key="2">
    <source>
        <dbReference type="EMBL" id="KAJ8873682.1"/>
    </source>
</evidence>
<dbReference type="EMBL" id="JARBHB010000010">
    <property type="protein sequence ID" value="KAJ8873682.1"/>
    <property type="molecule type" value="Genomic_DNA"/>
</dbReference>
<protein>
    <submittedName>
        <fullName evidence="2">Uncharacterized protein</fullName>
    </submittedName>
</protein>
<keyword evidence="3" id="KW-1185">Reference proteome</keyword>
<name>A0ABQ9GNW1_9NEOP</name>